<reference evidence="1" key="1">
    <citation type="submission" date="2022-08" db="EMBL/GenBank/DDBJ databases">
        <title>Molecular epidemiological analysis of five strains of VanD-type vancomycin-resistant Enterococcus faecalis.</title>
        <authorList>
            <person name="Mimura K."/>
            <person name="Hashimoto Y."/>
            <person name="Tomita H."/>
        </authorList>
    </citation>
    <scope>NUCLEOTIDE SEQUENCE</scope>
    <source>
        <strain evidence="1">SVR2332</strain>
        <plasmid evidence="1">pSVR2332</plasmid>
    </source>
</reference>
<evidence type="ECO:0000313" key="2">
    <source>
        <dbReference type="Proteomes" id="UP001317613"/>
    </source>
</evidence>
<name>A0AC59HWD6_ENTFL</name>
<protein>
    <submittedName>
        <fullName evidence="1">Uncharacterized protein</fullName>
    </submittedName>
</protein>
<sequence length="383" mass="44140">MHTKKIPVFTKKQLDVARRTNMLAFMLEKGEIFEQVSSKFVEHVDHDSMRANIKNGIVNWYSEGISSYNNAIEFCMAYYNDPYEDTVQQLLDYQFARQINKEFSKRWINKEEKNPFNLQHLSVAGNYDTGRLDEKGWAYLRSRHLSDETIGRFADGSITSDNRGNILFKITDIGKNEFGTYVGADVQGTYAKPLEKRMKINKKGELKLDRKYFKGIAENSNGRRGFCFGANMDYKSPITLFVTEAPIESLSLWELDKENLPNNSFFLSLSGSGTKQETIWKTYKDLQNMLNINEGTIVMAVNNDKSGKELIRAVHSQYKQSEDLKQIAKLSLYLPPIENGDFNECLELKKTGRLESREIKKKENEQAKAIFEQQKSAVQEMNV</sequence>
<dbReference type="EMBL" id="AP026730">
    <property type="protein sequence ID" value="BDQ63942.1"/>
    <property type="molecule type" value="Genomic_DNA"/>
</dbReference>
<gene>
    <name evidence="1" type="ORF">EfsSVR2332_40200</name>
</gene>
<geneLocation type="plasmid" evidence="1 2">
    <name>pSVR2332</name>
</geneLocation>
<proteinExistence type="predicted"/>
<dbReference type="Proteomes" id="UP001317613">
    <property type="component" value="Plasmid pSVR2332"/>
</dbReference>
<accession>A0AC59HWD6</accession>
<keyword evidence="1" id="KW-0614">Plasmid</keyword>
<evidence type="ECO:0000313" key="1">
    <source>
        <dbReference type="EMBL" id="BDQ63942.1"/>
    </source>
</evidence>
<organism evidence="1 2">
    <name type="scientific">Enterococcus faecalis</name>
    <name type="common">Streptococcus faecalis</name>
    <dbReference type="NCBI Taxonomy" id="1351"/>
    <lineage>
        <taxon>Bacteria</taxon>
        <taxon>Bacillati</taxon>
        <taxon>Bacillota</taxon>
        <taxon>Bacilli</taxon>
        <taxon>Lactobacillales</taxon>
        <taxon>Enterococcaceae</taxon>
        <taxon>Enterococcus</taxon>
    </lineage>
</organism>